<dbReference type="InterPro" id="IPR010730">
    <property type="entry name" value="HET"/>
</dbReference>
<dbReference type="AlphaFoldDB" id="A0AAJ0HBI5"/>
<accession>A0AAJ0HBI5</accession>
<dbReference type="EMBL" id="JAUIQD010000006">
    <property type="protein sequence ID" value="KAK3346567.1"/>
    <property type="molecule type" value="Genomic_DNA"/>
</dbReference>
<feature type="domain" description="Heterokaryon incompatibility" evidence="1">
    <location>
        <begin position="94"/>
        <end position="254"/>
    </location>
</feature>
<feature type="non-terminal residue" evidence="2">
    <location>
        <position position="399"/>
    </location>
</feature>
<gene>
    <name evidence="2" type="ORF">B0T25DRAFT_462041</name>
</gene>
<sequence length="399" mass="44884">MSGRYRNTRYWNLYVLDGQLPWPDFPTTDVVPDFDPASDMSMSFLQRHISDCDANHPGCRVAASSVPTRLIQLVGGNTFRIVESANHLVDPVPYVALSYCWGADQALKLKEDNKTQLQQGLPITTLPIVFHDTITVAKKLGIQYLWIDSLCILQDSDSDWRKESKRMAQVYSGAYITIAAASSATTTESFLNPGPRDYGVYTDAKPKRIPIKDSSGNLVTELLALPENVTSRHYKNPNIRHADPLTKRGWTLQEKLLSTRMISFGLAELEWVCASESACECRTDEENESVHSPRSKQELLGYWYDRLAEYCGRNLTFPKDKLPALAGLARVVGDKLGSKYLAGIWEDDLLGGLTWYVNLDDDPSFSWKFGPLPGFPRDYRAPSWSWASINGRVEITDTE</sequence>
<name>A0AAJ0HBI5_9PEZI</name>
<protein>
    <submittedName>
        <fullName evidence="2">Heterokaryon incompatibility protein-domain-containing protein</fullName>
    </submittedName>
</protein>
<dbReference type="PANTHER" id="PTHR33112:SF16">
    <property type="entry name" value="HETEROKARYON INCOMPATIBILITY DOMAIN-CONTAINING PROTEIN"/>
    <property type="match status" value="1"/>
</dbReference>
<evidence type="ECO:0000313" key="3">
    <source>
        <dbReference type="Proteomes" id="UP001275084"/>
    </source>
</evidence>
<reference evidence="2" key="2">
    <citation type="submission" date="2023-06" db="EMBL/GenBank/DDBJ databases">
        <authorList>
            <consortium name="Lawrence Berkeley National Laboratory"/>
            <person name="Haridas S."/>
            <person name="Hensen N."/>
            <person name="Bonometti L."/>
            <person name="Westerberg I."/>
            <person name="Brannstrom I.O."/>
            <person name="Guillou S."/>
            <person name="Cros-Aarteil S."/>
            <person name="Calhoun S."/>
            <person name="Kuo A."/>
            <person name="Mondo S."/>
            <person name="Pangilinan J."/>
            <person name="Riley R."/>
            <person name="Labutti K."/>
            <person name="Andreopoulos B."/>
            <person name="Lipzen A."/>
            <person name="Chen C."/>
            <person name="Yanf M."/>
            <person name="Daum C."/>
            <person name="Ng V."/>
            <person name="Clum A."/>
            <person name="Steindorff A."/>
            <person name="Ohm R."/>
            <person name="Martin F."/>
            <person name="Silar P."/>
            <person name="Natvig D."/>
            <person name="Lalanne C."/>
            <person name="Gautier V."/>
            <person name="Ament-Velasquez S.L."/>
            <person name="Kruys A."/>
            <person name="Hutchinson M.I."/>
            <person name="Powell A.J."/>
            <person name="Barry K."/>
            <person name="Miller A.N."/>
            <person name="Grigoriev I.V."/>
            <person name="Debuchy R."/>
            <person name="Gladieux P."/>
            <person name="Thoren M.H."/>
            <person name="Johannesson H."/>
        </authorList>
    </citation>
    <scope>NUCLEOTIDE SEQUENCE</scope>
    <source>
        <strain evidence="2">CBS 955.72</strain>
    </source>
</reference>
<dbReference type="Pfam" id="PF06985">
    <property type="entry name" value="HET"/>
    <property type="match status" value="1"/>
</dbReference>
<comment type="caution">
    <text evidence="2">The sequence shown here is derived from an EMBL/GenBank/DDBJ whole genome shotgun (WGS) entry which is preliminary data.</text>
</comment>
<organism evidence="2 3">
    <name type="scientific">Lasiosphaeria hispida</name>
    <dbReference type="NCBI Taxonomy" id="260671"/>
    <lineage>
        <taxon>Eukaryota</taxon>
        <taxon>Fungi</taxon>
        <taxon>Dikarya</taxon>
        <taxon>Ascomycota</taxon>
        <taxon>Pezizomycotina</taxon>
        <taxon>Sordariomycetes</taxon>
        <taxon>Sordariomycetidae</taxon>
        <taxon>Sordariales</taxon>
        <taxon>Lasiosphaeriaceae</taxon>
        <taxon>Lasiosphaeria</taxon>
    </lineage>
</organism>
<evidence type="ECO:0000313" key="2">
    <source>
        <dbReference type="EMBL" id="KAK3346567.1"/>
    </source>
</evidence>
<evidence type="ECO:0000259" key="1">
    <source>
        <dbReference type="Pfam" id="PF06985"/>
    </source>
</evidence>
<reference evidence="2" key="1">
    <citation type="journal article" date="2023" name="Mol. Phylogenet. Evol.">
        <title>Genome-scale phylogeny and comparative genomics of the fungal order Sordariales.</title>
        <authorList>
            <person name="Hensen N."/>
            <person name="Bonometti L."/>
            <person name="Westerberg I."/>
            <person name="Brannstrom I.O."/>
            <person name="Guillou S."/>
            <person name="Cros-Aarteil S."/>
            <person name="Calhoun S."/>
            <person name="Haridas S."/>
            <person name="Kuo A."/>
            <person name="Mondo S."/>
            <person name="Pangilinan J."/>
            <person name="Riley R."/>
            <person name="LaButti K."/>
            <person name="Andreopoulos B."/>
            <person name="Lipzen A."/>
            <person name="Chen C."/>
            <person name="Yan M."/>
            <person name="Daum C."/>
            <person name="Ng V."/>
            <person name="Clum A."/>
            <person name="Steindorff A."/>
            <person name="Ohm R.A."/>
            <person name="Martin F."/>
            <person name="Silar P."/>
            <person name="Natvig D.O."/>
            <person name="Lalanne C."/>
            <person name="Gautier V."/>
            <person name="Ament-Velasquez S.L."/>
            <person name="Kruys A."/>
            <person name="Hutchinson M.I."/>
            <person name="Powell A.J."/>
            <person name="Barry K."/>
            <person name="Miller A.N."/>
            <person name="Grigoriev I.V."/>
            <person name="Debuchy R."/>
            <person name="Gladieux P."/>
            <person name="Hiltunen Thoren M."/>
            <person name="Johannesson H."/>
        </authorList>
    </citation>
    <scope>NUCLEOTIDE SEQUENCE</scope>
    <source>
        <strain evidence="2">CBS 955.72</strain>
    </source>
</reference>
<keyword evidence="3" id="KW-1185">Reference proteome</keyword>
<proteinExistence type="predicted"/>
<dbReference type="PANTHER" id="PTHR33112">
    <property type="entry name" value="DOMAIN PROTEIN, PUTATIVE-RELATED"/>
    <property type="match status" value="1"/>
</dbReference>
<dbReference type="Proteomes" id="UP001275084">
    <property type="component" value="Unassembled WGS sequence"/>
</dbReference>